<dbReference type="CDD" id="cd05531">
    <property type="entry name" value="POLBc_B2"/>
    <property type="match status" value="1"/>
</dbReference>
<gene>
    <name evidence="9" type="ORF">C4520_09825</name>
</gene>
<dbReference type="InterPro" id="IPR036397">
    <property type="entry name" value="RNaseH_sf"/>
</dbReference>
<dbReference type="EMBL" id="QZKU01000068">
    <property type="protein sequence ID" value="RJP21303.1"/>
    <property type="molecule type" value="Genomic_DNA"/>
</dbReference>
<dbReference type="AlphaFoldDB" id="A0A3A4NKU8"/>
<dbReference type="Gene3D" id="3.30.342.10">
    <property type="entry name" value="DNA Polymerase, chain B, domain 1"/>
    <property type="match status" value="1"/>
</dbReference>
<evidence type="ECO:0000259" key="8">
    <source>
        <dbReference type="Pfam" id="PF00136"/>
    </source>
</evidence>
<comment type="catalytic activity">
    <reaction evidence="7">
        <text>DNA(n) + a 2'-deoxyribonucleoside 5'-triphosphate = DNA(n+1) + diphosphate</text>
        <dbReference type="Rhea" id="RHEA:22508"/>
        <dbReference type="Rhea" id="RHEA-COMP:17339"/>
        <dbReference type="Rhea" id="RHEA-COMP:17340"/>
        <dbReference type="ChEBI" id="CHEBI:33019"/>
        <dbReference type="ChEBI" id="CHEBI:61560"/>
        <dbReference type="ChEBI" id="CHEBI:173112"/>
        <dbReference type="EC" id="2.7.7.7"/>
    </reaction>
</comment>
<comment type="caution">
    <text evidence="9">The sequence shown here is derived from an EMBL/GenBank/DDBJ whole genome shotgun (WGS) entry which is preliminary data.</text>
</comment>
<dbReference type="Pfam" id="PF00136">
    <property type="entry name" value="DNA_pol_B"/>
    <property type="match status" value="2"/>
</dbReference>
<dbReference type="PANTHER" id="PTHR10322:SF23">
    <property type="entry name" value="DNA POLYMERASE DELTA CATALYTIC SUBUNIT"/>
    <property type="match status" value="1"/>
</dbReference>
<evidence type="ECO:0000256" key="1">
    <source>
        <dbReference type="ARBA" id="ARBA00005755"/>
    </source>
</evidence>
<dbReference type="PANTHER" id="PTHR10322">
    <property type="entry name" value="DNA POLYMERASE CATALYTIC SUBUNIT"/>
    <property type="match status" value="1"/>
</dbReference>
<dbReference type="InterPro" id="IPR050240">
    <property type="entry name" value="DNA_pol_type-B"/>
</dbReference>
<evidence type="ECO:0000313" key="10">
    <source>
        <dbReference type="Proteomes" id="UP000265882"/>
    </source>
</evidence>
<dbReference type="GO" id="GO:0003887">
    <property type="term" value="F:DNA-directed DNA polymerase activity"/>
    <property type="evidence" value="ECO:0007669"/>
    <property type="project" value="UniProtKB-KW"/>
</dbReference>
<evidence type="ECO:0000256" key="7">
    <source>
        <dbReference type="ARBA" id="ARBA00049244"/>
    </source>
</evidence>
<sequence length="826" mass="94102">MHRDPSLRKQFSCPSCSNIRKRSCGCKSGSRNWSARRKSSPLFLRPGARKHSADSWSRRNDLYEMPVPASRSARKEKDNFFIKRTGHQPGAFRLHTGWLFDIYFDERGMTLWMIDGEGERIRLTIPYKPSFFVDGSPPVVRRVNETLKKKRKPISVSPAKQTDFWTGKSRSVLRISTEPSHFHALVNQVSRIGGVELFNCDIPPEQLFFYETDLFPLAFCEFEYSHDGAIRHIRSLTMPWDMTYTLPPLVIMKLTASPNGANPNYGGRNCPLRVEIEGNEYVLENEELLETLEKMLLRHDPDVISTEWGDSFIIPRLLQMTRSWRKPLSFNRDRHRDVTTRRGASYFSYGRIVYRAPAQNFFGRWHIDIENSFIASETGLDGLFELARLAKIPIQRLARTSPGTGISSMQLNMAVRENILIPWRKRMPEDFKSGLELLVTDKGGLVYLPKPGVYDAVMEIDFASMYPAIMVNHNISPETINCSCCEGAAVPEIGYHACTRRRGLIPKVLEPILEKRRVYKQMAKETRDAKMRAVYKRRQTALKWMLVTCFGYLGYKNARFGRIEAHEAVTALGREKLLQAKEIAERRGFQLVHAIVDSLWVRKDGMTEVEQSELLKEISETVGITISLEGNYRWIAFAPSRTASEVAVANRYFGLFENGEMKLRGLEVRRSDMPPIVKSMQAEMLLVLSHAANAEEYRLKEPELMGILNKYLAEVRSGKVSAENLVISRKMSKNPADYKTNTAMAAASKALAAAGVNPQPGERVDLVIVDSQARDQIIKAIPYTPGVEKVDSYDVEQYSELLIRAAEAILLRKITKEDIRKGRAAK</sequence>
<dbReference type="SUPFAM" id="SSF56672">
    <property type="entry name" value="DNA/RNA polymerases"/>
    <property type="match status" value="1"/>
</dbReference>
<dbReference type="SUPFAM" id="SSF53098">
    <property type="entry name" value="Ribonuclease H-like"/>
    <property type="match status" value="1"/>
</dbReference>
<dbReference type="Gene3D" id="1.10.287.690">
    <property type="entry name" value="Helix hairpin bin"/>
    <property type="match status" value="1"/>
</dbReference>
<evidence type="ECO:0000256" key="3">
    <source>
        <dbReference type="ARBA" id="ARBA00022679"/>
    </source>
</evidence>
<feature type="domain" description="DNA-directed DNA polymerase family B multifunctional" evidence="8">
    <location>
        <begin position="397"/>
        <end position="587"/>
    </location>
</feature>
<evidence type="ECO:0000313" key="9">
    <source>
        <dbReference type="EMBL" id="RJP21303.1"/>
    </source>
</evidence>
<dbReference type="InterPro" id="IPR023211">
    <property type="entry name" value="DNA_pol_palm_dom_sf"/>
</dbReference>
<dbReference type="GO" id="GO:0003677">
    <property type="term" value="F:DNA binding"/>
    <property type="evidence" value="ECO:0007669"/>
    <property type="project" value="UniProtKB-KW"/>
</dbReference>
<accession>A0A3A4NKU8</accession>
<dbReference type="Gene3D" id="1.10.132.60">
    <property type="entry name" value="DNA polymerase family B, C-terminal domain"/>
    <property type="match status" value="1"/>
</dbReference>
<dbReference type="InterPro" id="IPR012337">
    <property type="entry name" value="RNaseH-like_sf"/>
</dbReference>
<dbReference type="InterPro" id="IPR006172">
    <property type="entry name" value="DNA-dir_DNA_pol_B"/>
</dbReference>
<evidence type="ECO:0000256" key="6">
    <source>
        <dbReference type="ARBA" id="ARBA00023125"/>
    </source>
</evidence>
<proteinExistence type="inferred from homology"/>
<keyword evidence="5" id="KW-0239">DNA-directed DNA polymerase</keyword>
<protein>
    <recommendedName>
        <fullName evidence="2">DNA-directed DNA polymerase</fullName>
        <ecNumber evidence="2">2.7.7.7</ecNumber>
    </recommendedName>
</protein>
<dbReference type="Gene3D" id="3.90.1600.10">
    <property type="entry name" value="Palm domain of DNA polymerase"/>
    <property type="match status" value="1"/>
</dbReference>
<dbReference type="GO" id="GO:0006261">
    <property type="term" value="P:DNA-templated DNA replication"/>
    <property type="evidence" value="ECO:0007669"/>
    <property type="project" value="TreeGrafter"/>
</dbReference>
<reference evidence="9 10" key="1">
    <citation type="journal article" date="2017" name="ISME J.">
        <title>Energy and carbon metabolisms in a deep terrestrial subsurface fluid microbial community.</title>
        <authorList>
            <person name="Momper L."/>
            <person name="Jungbluth S.P."/>
            <person name="Lee M.D."/>
            <person name="Amend J.P."/>
        </authorList>
    </citation>
    <scope>NUCLEOTIDE SEQUENCE [LARGE SCALE GENOMIC DNA]</scope>
    <source>
        <strain evidence="9">SURF_5</strain>
    </source>
</reference>
<dbReference type="InterPro" id="IPR042087">
    <property type="entry name" value="DNA_pol_B_thumb"/>
</dbReference>
<dbReference type="SMART" id="SM00486">
    <property type="entry name" value="POLBc"/>
    <property type="match status" value="1"/>
</dbReference>
<evidence type="ECO:0000256" key="2">
    <source>
        <dbReference type="ARBA" id="ARBA00012417"/>
    </source>
</evidence>
<keyword evidence="6" id="KW-0238">DNA-binding</keyword>
<keyword evidence="4" id="KW-0548">Nucleotidyltransferase</keyword>
<dbReference type="Proteomes" id="UP000265882">
    <property type="component" value="Unassembled WGS sequence"/>
</dbReference>
<name>A0A3A4NKU8_ABYX5</name>
<comment type="similarity">
    <text evidence="1">Belongs to the DNA polymerase type-B family.</text>
</comment>
<evidence type="ECO:0000256" key="4">
    <source>
        <dbReference type="ARBA" id="ARBA00022695"/>
    </source>
</evidence>
<dbReference type="InterPro" id="IPR006134">
    <property type="entry name" value="DNA-dir_DNA_pol_B_multi_dom"/>
</dbReference>
<dbReference type="EC" id="2.7.7.7" evidence="2"/>
<dbReference type="Gene3D" id="3.30.420.10">
    <property type="entry name" value="Ribonuclease H-like superfamily/Ribonuclease H"/>
    <property type="match status" value="1"/>
</dbReference>
<dbReference type="InterPro" id="IPR043502">
    <property type="entry name" value="DNA/RNA_pol_sf"/>
</dbReference>
<keyword evidence="3" id="KW-0808">Transferase</keyword>
<organism evidence="9 10">
    <name type="scientific">Abyssobacteria bacterium (strain SURF_5)</name>
    <dbReference type="NCBI Taxonomy" id="2093360"/>
    <lineage>
        <taxon>Bacteria</taxon>
        <taxon>Pseudomonadati</taxon>
        <taxon>Candidatus Hydrogenedentota</taxon>
        <taxon>Candidatus Abyssobacteria</taxon>
    </lineage>
</organism>
<feature type="domain" description="DNA-directed DNA polymerase family B multifunctional" evidence="8">
    <location>
        <begin position="651"/>
        <end position="806"/>
    </location>
</feature>
<dbReference type="GO" id="GO:0000166">
    <property type="term" value="F:nucleotide binding"/>
    <property type="evidence" value="ECO:0007669"/>
    <property type="project" value="InterPro"/>
</dbReference>
<evidence type="ECO:0000256" key="5">
    <source>
        <dbReference type="ARBA" id="ARBA00022932"/>
    </source>
</evidence>